<dbReference type="Proteomes" id="UP000015106">
    <property type="component" value="Chromosome 2"/>
</dbReference>
<evidence type="ECO:0000313" key="2">
    <source>
        <dbReference type="Proteomes" id="UP000015106"/>
    </source>
</evidence>
<accession>A0A8R7TFD7</accession>
<reference evidence="1" key="3">
    <citation type="submission" date="2022-06" db="UniProtKB">
        <authorList>
            <consortium name="EnsemblPlants"/>
        </authorList>
    </citation>
    <scope>IDENTIFICATION</scope>
</reference>
<sequence length="156" mass="17444">MQADLHAGDGDSPYGFHVRRRQAHHGADLATPCIASAGPGLYQPLMHPRTLVDPIARSFSLSRHQGGCHHLLDFIIARLRTSFAWMHGTSILSSFPLRISACISMFTKEIPSLVIPARFASKVLCLLYLGRMHFLTIYLVGVQEIPNISYCVWRFV</sequence>
<reference evidence="1" key="2">
    <citation type="submission" date="2018-03" db="EMBL/GenBank/DDBJ databases">
        <title>The Triticum urartu genome reveals the dynamic nature of wheat genome evolution.</title>
        <authorList>
            <person name="Ling H."/>
            <person name="Ma B."/>
            <person name="Shi X."/>
            <person name="Liu H."/>
            <person name="Dong L."/>
            <person name="Sun H."/>
            <person name="Cao Y."/>
            <person name="Gao Q."/>
            <person name="Zheng S."/>
            <person name="Li Y."/>
            <person name="Yu Y."/>
            <person name="Du H."/>
            <person name="Qi M."/>
            <person name="Li Y."/>
            <person name="Yu H."/>
            <person name="Cui Y."/>
            <person name="Wang N."/>
            <person name="Chen C."/>
            <person name="Wu H."/>
            <person name="Zhao Y."/>
            <person name="Zhang J."/>
            <person name="Li Y."/>
            <person name="Zhou W."/>
            <person name="Zhang B."/>
            <person name="Hu W."/>
            <person name="Eijk M."/>
            <person name="Tang J."/>
            <person name="Witsenboer H."/>
            <person name="Zhao S."/>
            <person name="Li Z."/>
            <person name="Zhang A."/>
            <person name="Wang D."/>
            <person name="Liang C."/>
        </authorList>
    </citation>
    <scope>NUCLEOTIDE SEQUENCE [LARGE SCALE GENOMIC DNA]</scope>
    <source>
        <strain evidence="1">cv. G1812</strain>
    </source>
</reference>
<reference evidence="2" key="1">
    <citation type="journal article" date="2013" name="Nature">
        <title>Draft genome of the wheat A-genome progenitor Triticum urartu.</title>
        <authorList>
            <person name="Ling H.Q."/>
            <person name="Zhao S."/>
            <person name="Liu D."/>
            <person name="Wang J."/>
            <person name="Sun H."/>
            <person name="Zhang C."/>
            <person name="Fan H."/>
            <person name="Li D."/>
            <person name="Dong L."/>
            <person name="Tao Y."/>
            <person name="Gao C."/>
            <person name="Wu H."/>
            <person name="Li Y."/>
            <person name="Cui Y."/>
            <person name="Guo X."/>
            <person name="Zheng S."/>
            <person name="Wang B."/>
            <person name="Yu K."/>
            <person name="Liang Q."/>
            <person name="Yang W."/>
            <person name="Lou X."/>
            <person name="Chen J."/>
            <person name="Feng M."/>
            <person name="Jian J."/>
            <person name="Zhang X."/>
            <person name="Luo G."/>
            <person name="Jiang Y."/>
            <person name="Liu J."/>
            <person name="Wang Z."/>
            <person name="Sha Y."/>
            <person name="Zhang B."/>
            <person name="Wu H."/>
            <person name="Tang D."/>
            <person name="Shen Q."/>
            <person name="Xue P."/>
            <person name="Zou S."/>
            <person name="Wang X."/>
            <person name="Liu X."/>
            <person name="Wang F."/>
            <person name="Yang Y."/>
            <person name="An X."/>
            <person name="Dong Z."/>
            <person name="Zhang K."/>
            <person name="Zhang X."/>
            <person name="Luo M.C."/>
            <person name="Dvorak J."/>
            <person name="Tong Y."/>
            <person name="Wang J."/>
            <person name="Yang H."/>
            <person name="Li Z."/>
            <person name="Wang D."/>
            <person name="Zhang A."/>
            <person name="Wang J."/>
        </authorList>
    </citation>
    <scope>NUCLEOTIDE SEQUENCE</scope>
    <source>
        <strain evidence="2">cv. G1812</strain>
    </source>
</reference>
<organism evidence="1 2">
    <name type="scientific">Triticum urartu</name>
    <name type="common">Red wild einkorn</name>
    <name type="synonym">Crithodium urartu</name>
    <dbReference type="NCBI Taxonomy" id="4572"/>
    <lineage>
        <taxon>Eukaryota</taxon>
        <taxon>Viridiplantae</taxon>
        <taxon>Streptophyta</taxon>
        <taxon>Embryophyta</taxon>
        <taxon>Tracheophyta</taxon>
        <taxon>Spermatophyta</taxon>
        <taxon>Magnoliopsida</taxon>
        <taxon>Liliopsida</taxon>
        <taxon>Poales</taxon>
        <taxon>Poaceae</taxon>
        <taxon>BOP clade</taxon>
        <taxon>Pooideae</taxon>
        <taxon>Triticodae</taxon>
        <taxon>Triticeae</taxon>
        <taxon>Triticinae</taxon>
        <taxon>Triticum</taxon>
    </lineage>
</organism>
<keyword evidence="2" id="KW-1185">Reference proteome</keyword>
<dbReference type="AlphaFoldDB" id="A0A8R7TFD7"/>
<name>A0A8R7TFD7_TRIUA</name>
<dbReference type="EnsemblPlants" id="TuG1812G0200001925.01.T01">
    <property type="protein sequence ID" value="TuG1812G0200001925.01.T01.cds376849"/>
    <property type="gene ID" value="TuG1812G0200001925.01"/>
</dbReference>
<evidence type="ECO:0000313" key="1">
    <source>
        <dbReference type="EnsemblPlants" id="TuG1812G0200001925.01.T01.cds376849"/>
    </source>
</evidence>
<protein>
    <submittedName>
        <fullName evidence="1">Uncharacterized protein</fullName>
    </submittedName>
</protein>
<dbReference type="Gramene" id="TuG1812G0200001925.01.T01">
    <property type="protein sequence ID" value="TuG1812G0200001925.01.T01.cds376849"/>
    <property type="gene ID" value="TuG1812G0200001925.01"/>
</dbReference>
<proteinExistence type="predicted"/>